<reference evidence="3" key="1">
    <citation type="journal article" date="2019" name="Int. J. Syst. Evol. Microbiol.">
        <title>The Global Catalogue of Microorganisms (GCM) 10K type strain sequencing project: providing services to taxonomists for standard genome sequencing and annotation.</title>
        <authorList>
            <consortium name="The Broad Institute Genomics Platform"/>
            <consortium name="The Broad Institute Genome Sequencing Center for Infectious Disease"/>
            <person name="Wu L."/>
            <person name="Ma J."/>
        </authorList>
    </citation>
    <scope>NUCLEOTIDE SEQUENCE [LARGE SCALE GENOMIC DNA]</scope>
    <source>
        <strain evidence="3">JCM 18409</strain>
    </source>
</reference>
<keyword evidence="1" id="KW-0472">Membrane</keyword>
<proteinExistence type="predicted"/>
<comment type="caution">
    <text evidence="2">The sequence shown here is derived from an EMBL/GenBank/DDBJ whole genome shotgun (WGS) entry which is preliminary data.</text>
</comment>
<gene>
    <name evidence="2" type="ORF">GCM10023335_77000</name>
</gene>
<dbReference type="Proteomes" id="UP001501759">
    <property type="component" value="Unassembled WGS sequence"/>
</dbReference>
<protein>
    <submittedName>
        <fullName evidence="2">Uncharacterized protein</fullName>
    </submittedName>
</protein>
<organism evidence="2 3">
    <name type="scientific">Streptomyces siamensis</name>
    <dbReference type="NCBI Taxonomy" id="1274986"/>
    <lineage>
        <taxon>Bacteria</taxon>
        <taxon>Bacillati</taxon>
        <taxon>Actinomycetota</taxon>
        <taxon>Actinomycetes</taxon>
        <taxon>Kitasatosporales</taxon>
        <taxon>Streptomycetaceae</taxon>
        <taxon>Streptomyces</taxon>
    </lineage>
</organism>
<evidence type="ECO:0000313" key="2">
    <source>
        <dbReference type="EMBL" id="GAA5033452.1"/>
    </source>
</evidence>
<keyword evidence="3" id="KW-1185">Reference proteome</keyword>
<sequence>MGAERATSGRAVSGGVDEVSYLDDVDDTERGGSAWRRRLSCMAVAVAVLAVMAGGLVWLFQDELFHPFGDARACEGSDTQLPGVIRAGGAPIPTGASDIHYFTRNGSAEVTFVSNQVPDYLRQAGILPEDKPLFDEKYGTKGVADDEIELPEGLCGSPLRGPVWIYHSTSTTGTSVNVTVEVSPTVRDDFRFPARTVVTYSLH</sequence>
<evidence type="ECO:0000256" key="1">
    <source>
        <dbReference type="SAM" id="Phobius"/>
    </source>
</evidence>
<feature type="transmembrane region" description="Helical" evidence="1">
    <location>
        <begin position="39"/>
        <end position="60"/>
    </location>
</feature>
<evidence type="ECO:0000313" key="3">
    <source>
        <dbReference type="Proteomes" id="UP001501759"/>
    </source>
</evidence>
<keyword evidence="1" id="KW-1133">Transmembrane helix</keyword>
<name>A0ABP9JIQ1_9ACTN</name>
<keyword evidence="1" id="KW-0812">Transmembrane</keyword>
<accession>A0ABP9JIQ1</accession>
<dbReference type="EMBL" id="BAABKB010000041">
    <property type="protein sequence ID" value="GAA5033452.1"/>
    <property type="molecule type" value="Genomic_DNA"/>
</dbReference>
<dbReference type="RefSeq" id="WP_345657480.1">
    <property type="nucleotide sequence ID" value="NZ_BAABKB010000041.1"/>
</dbReference>